<dbReference type="InterPro" id="IPR023816">
    <property type="entry name" value="CRISPR-assoc_CYA0889"/>
</dbReference>
<accession>A0A2T1C1H3</accession>
<dbReference type="NCBIfam" id="TIGR03985">
    <property type="entry name" value="TIGR03985 family CRISPR-associated protein"/>
    <property type="match status" value="1"/>
</dbReference>
<dbReference type="AlphaFoldDB" id="A0A2T1C1H3"/>
<dbReference type="Proteomes" id="UP000238762">
    <property type="component" value="Unassembled WGS sequence"/>
</dbReference>
<organism evidence="2 3">
    <name type="scientific">Merismopedia glauca CCAP 1448/3</name>
    <dbReference type="NCBI Taxonomy" id="1296344"/>
    <lineage>
        <taxon>Bacteria</taxon>
        <taxon>Bacillati</taxon>
        <taxon>Cyanobacteriota</taxon>
        <taxon>Cyanophyceae</taxon>
        <taxon>Synechococcales</taxon>
        <taxon>Merismopediaceae</taxon>
        <taxon>Merismopedia</taxon>
    </lineage>
</organism>
<evidence type="ECO:0000313" key="2">
    <source>
        <dbReference type="EMBL" id="PSB02092.1"/>
    </source>
</evidence>
<keyword evidence="3" id="KW-1185">Reference proteome</keyword>
<evidence type="ECO:0000259" key="1">
    <source>
        <dbReference type="Pfam" id="PF13280"/>
    </source>
</evidence>
<reference evidence="2 3" key="1">
    <citation type="submission" date="2018-02" db="EMBL/GenBank/DDBJ databases">
        <authorList>
            <person name="Cohen D.B."/>
            <person name="Kent A.D."/>
        </authorList>
    </citation>
    <scope>NUCLEOTIDE SEQUENCE [LARGE SCALE GENOMIC DNA]</scope>
    <source>
        <strain evidence="2 3">CCAP 1448/3</strain>
    </source>
</reference>
<proteinExistence type="predicted"/>
<name>A0A2T1C1H3_9CYAN</name>
<dbReference type="Pfam" id="PF13280">
    <property type="entry name" value="WYL"/>
    <property type="match status" value="1"/>
</dbReference>
<feature type="domain" description="WYL" evidence="1">
    <location>
        <begin position="267"/>
        <end position="328"/>
    </location>
</feature>
<comment type="caution">
    <text evidence="2">The sequence shown here is derived from an EMBL/GenBank/DDBJ whole genome shotgun (WGS) entry which is preliminary data.</text>
</comment>
<dbReference type="InterPro" id="IPR026881">
    <property type="entry name" value="WYL_dom"/>
</dbReference>
<reference evidence="2 3" key="2">
    <citation type="submission" date="2018-03" db="EMBL/GenBank/DDBJ databases">
        <title>The ancient ancestry and fast evolution of plastids.</title>
        <authorList>
            <person name="Moore K.R."/>
            <person name="Magnabosco C."/>
            <person name="Momper L."/>
            <person name="Gold D.A."/>
            <person name="Bosak T."/>
            <person name="Fournier G.P."/>
        </authorList>
    </citation>
    <scope>NUCLEOTIDE SEQUENCE [LARGE SCALE GENOMIC DNA]</scope>
    <source>
        <strain evidence="2 3">CCAP 1448/3</strain>
    </source>
</reference>
<gene>
    <name evidence="2" type="ORF">C7B64_14795</name>
</gene>
<evidence type="ECO:0000313" key="3">
    <source>
        <dbReference type="Proteomes" id="UP000238762"/>
    </source>
</evidence>
<sequence>MLYPNLTLLEKLVPNLLQIHPSKTHSRDQEIKNCLDSLKTAFLRWLIVFSLYEAEGTLFLIDIPVFEYNQKNKCSVQIESNEFKCADWQKFFKQRLLEENFPDSRELTIEDLLTKLFTDCYSQAFIKSLKNRYFFSDEMVAACLWLKPLRVSDKTIRNNFKDLYQRPDKLLKKPKRGYYSKIKPEEYLRILYSSQSSISENNDYSDVLDYLTNDLSTITELLMTKINGKQRLFVHHEYVAIKELREESANFADRLKEIWKKATTPPLQINYYSASLNQKGQYIVYPVSLYYYQRAYYLCAYGQAPKTESSEQLQWYNYRLDRISAIKVLSWDNVSLPLDKSKVVDSEVYSPEYI</sequence>
<dbReference type="OrthoDB" id="503572at2"/>
<feature type="non-terminal residue" evidence="2">
    <location>
        <position position="354"/>
    </location>
</feature>
<dbReference type="EMBL" id="PVWJ01000073">
    <property type="protein sequence ID" value="PSB02092.1"/>
    <property type="molecule type" value="Genomic_DNA"/>
</dbReference>
<protein>
    <submittedName>
        <fullName evidence="2">TIGR03985 family CRISPR-associated protein</fullName>
    </submittedName>
</protein>